<reference evidence="2" key="1">
    <citation type="journal article" date="2021" name="Proc. Natl. Acad. Sci. U.S.A.">
        <title>A Catalog of Tens of Thousands of Viruses from Human Metagenomes Reveals Hidden Associations with Chronic Diseases.</title>
        <authorList>
            <person name="Tisza M.J."/>
            <person name="Buck C.B."/>
        </authorList>
    </citation>
    <scope>NUCLEOTIDE SEQUENCE</scope>
    <source>
        <strain evidence="2">CtgFB34</strain>
    </source>
</reference>
<protein>
    <submittedName>
        <fullName evidence="2">Tail collar domain</fullName>
    </submittedName>
</protein>
<feature type="domain" description="Phage tail collar" evidence="1">
    <location>
        <begin position="127"/>
        <end position="174"/>
    </location>
</feature>
<dbReference type="Gene3D" id="3.90.1340.10">
    <property type="entry name" value="Phage tail collar domain"/>
    <property type="match status" value="1"/>
</dbReference>
<dbReference type="EMBL" id="BK014651">
    <property type="protein sequence ID" value="DAD65955.1"/>
    <property type="molecule type" value="Genomic_DNA"/>
</dbReference>
<dbReference type="SUPFAM" id="SSF88874">
    <property type="entry name" value="Receptor-binding domain of short tail fibre protein gp12"/>
    <property type="match status" value="1"/>
</dbReference>
<dbReference type="InterPro" id="IPR037053">
    <property type="entry name" value="Phage_tail_collar_dom_sf"/>
</dbReference>
<organism evidence="2">
    <name type="scientific">Siphoviridae sp. ctgFB34</name>
    <dbReference type="NCBI Taxonomy" id="2823591"/>
    <lineage>
        <taxon>Viruses</taxon>
        <taxon>Duplodnaviria</taxon>
        <taxon>Heunggongvirae</taxon>
        <taxon>Uroviricota</taxon>
        <taxon>Caudoviricetes</taxon>
    </lineage>
</organism>
<dbReference type="Pfam" id="PF07484">
    <property type="entry name" value="Collar"/>
    <property type="match status" value="1"/>
</dbReference>
<name>A0A8S5L7P1_9CAUD</name>
<proteinExistence type="predicted"/>
<sequence length="413" mass="44883">MANVKEDKIWEEGIYQLEVTDPVVGGIDGISNKQAKQLANRTSYLKEQIKNNKSSMDTALAKKRDVEDSYSKTEVNEKFTDANKLIKEKLDKTETAADSAKLGGLAADKYALKSEASDGLKIGSYLLWSSDRTTPAGFLPADGRRLQKSEYIELFDVIGYTYGGSGENFNLPKFNDGKFIRATGGNAASLGISQDDAIRNITGTFACSSNDKRTADGVFQNIGNIGTGNEDGITDPVYNVSFDASRVVPVAPENRPYNMSVIVLIKVKNVFEATNIDKSPYATETKAGIVKLKNSITGNLADTAVSENAAKEYTDVAKAQISSQLLGISQTLQDVTAQRQIGAIYTNKTGRPIQLTIMALDWADYTIRIGSTSISFGGGGLGRTSKQTYYGIVPNDAEYSLTTGSSFYWWELR</sequence>
<accession>A0A8S5L7P1</accession>
<dbReference type="InterPro" id="IPR011083">
    <property type="entry name" value="Phage_tail_collar_dom"/>
</dbReference>
<evidence type="ECO:0000313" key="2">
    <source>
        <dbReference type="EMBL" id="DAD65955.1"/>
    </source>
</evidence>
<evidence type="ECO:0000259" key="1">
    <source>
        <dbReference type="Pfam" id="PF07484"/>
    </source>
</evidence>